<protein>
    <submittedName>
        <fullName evidence="2">Uncharacterized protein</fullName>
    </submittedName>
</protein>
<evidence type="ECO:0000313" key="2">
    <source>
        <dbReference type="EMBL" id="CVL09209.1"/>
    </source>
</evidence>
<gene>
    <name evidence="2" type="ORF">FMAN_15452</name>
</gene>
<keyword evidence="3" id="KW-1185">Reference proteome</keyword>
<dbReference type="VEuPathDB" id="FungiDB:FMAN_15452"/>
<dbReference type="GeneID" id="65094692"/>
<comment type="caution">
    <text evidence="2">The sequence shown here is derived from an EMBL/GenBank/DDBJ whole genome shotgun (WGS) entry which is preliminary data.</text>
</comment>
<dbReference type="EMBL" id="FCQH01000034">
    <property type="protein sequence ID" value="CVL09209.1"/>
    <property type="molecule type" value="Genomic_DNA"/>
</dbReference>
<name>A0A1L7UFN6_FUSMA</name>
<reference evidence="3" key="1">
    <citation type="journal article" date="2016" name="Genome Biol. Evol.">
        <title>Comparative 'omics' of the Fusarium fujikuroi species complex highlights differences in genetic potential and metabolite synthesis.</title>
        <authorList>
            <person name="Niehaus E.-M."/>
            <person name="Muensterkoetter M."/>
            <person name="Proctor R.H."/>
            <person name="Brown D.W."/>
            <person name="Sharon A."/>
            <person name="Idan Y."/>
            <person name="Oren-Young L."/>
            <person name="Sieber C.M."/>
            <person name="Novak O."/>
            <person name="Pencik A."/>
            <person name="Tarkowska D."/>
            <person name="Hromadova K."/>
            <person name="Freeman S."/>
            <person name="Maymon M."/>
            <person name="Elazar M."/>
            <person name="Youssef S.A."/>
            <person name="El-Shabrawy E.S.M."/>
            <person name="Shalaby A.B.A."/>
            <person name="Houterman P."/>
            <person name="Brock N.L."/>
            <person name="Burkhardt I."/>
            <person name="Tsavkelova E.A."/>
            <person name="Dickschat J.S."/>
            <person name="Galuszka P."/>
            <person name="Gueldener U."/>
            <person name="Tudzynski B."/>
        </authorList>
    </citation>
    <scope>NUCLEOTIDE SEQUENCE [LARGE SCALE GENOMIC DNA]</scope>
    <source>
        <strain evidence="3">MRC7560</strain>
    </source>
</reference>
<evidence type="ECO:0000313" key="3">
    <source>
        <dbReference type="Proteomes" id="UP000184255"/>
    </source>
</evidence>
<sequence length="213" mass="23828">MSSVPQSELDGPLMEWSWSSESSTTPEEASVCPLTNHIPCQESASSQPMVTPFTGRDETRSPSQDDANRPSASSNTAIEHRSIGLYTLSSDNGPQPTPLLFTESQEHVTERKNIDLSDTGPIYYHLVANTKSFQILEFTTTTEGTIDLTIRFRGGPQVKIVNKRTIQRLNENTLLEFWESHFSREHATSIGKQEVFRLLGSRTLETGNGFWVH</sequence>
<dbReference type="RefSeq" id="XP_041691515.1">
    <property type="nucleotide sequence ID" value="XM_041826287.1"/>
</dbReference>
<feature type="compositionally biased region" description="Polar residues" evidence="1">
    <location>
        <begin position="61"/>
        <end position="77"/>
    </location>
</feature>
<evidence type="ECO:0000256" key="1">
    <source>
        <dbReference type="SAM" id="MobiDB-lite"/>
    </source>
</evidence>
<feature type="compositionally biased region" description="Low complexity" evidence="1">
    <location>
        <begin position="15"/>
        <end position="30"/>
    </location>
</feature>
<dbReference type="AlphaFoldDB" id="A0A1L7UFN6"/>
<feature type="region of interest" description="Disordered" evidence="1">
    <location>
        <begin position="1"/>
        <end position="78"/>
    </location>
</feature>
<proteinExistence type="predicted"/>
<dbReference type="Proteomes" id="UP000184255">
    <property type="component" value="Unassembled WGS sequence"/>
</dbReference>
<organism evidence="2 3">
    <name type="scientific">Fusarium mangiferae</name>
    <name type="common">Mango malformation disease fungus</name>
    <dbReference type="NCBI Taxonomy" id="192010"/>
    <lineage>
        <taxon>Eukaryota</taxon>
        <taxon>Fungi</taxon>
        <taxon>Dikarya</taxon>
        <taxon>Ascomycota</taxon>
        <taxon>Pezizomycotina</taxon>
        <taxon>Sordariomycetes</taxon>
        <taxon>Hypocreomycetidae</taxon>
        <taxon>Hypocreales</taxon>
        <taxon>Nectriaceae</taxon>
        <taxon>Fusarium</taxon>
        <taxon>Fusarium fujikuroi species complex</taxon>
    </lineage>
</organism>
<accession>A0A1L7UFN6</accession>